<dbReference type="Pfam" id="PF21983">
    <property type="entry name" value="NikA-like"/>
    <property type="match status" value="1"/>
</dbReference>
<comment type="caution">
    <text evidence="1">The sequence shown here is derived from an EMBL/GenBank/DDBJ whole genome shotgun (WGS) entry which is preliminary data.</text>
</comment>
<dbReference type="EMBL" id="SNRY01000424">
    <property type="protein sequence ID" value="KAA6340918.1"/>
    <property type="molecule type" value="Genomic_DNA"/>
</dbReference>
<evidence type="ECO:0000313" key="1">
    <source>
        <dbReference type="EMBL" id="KAA6340918.1"/>
    </source>
</evidence>
<sequence length="43" mass="4942">MATEEYYSLKSKARLAGITRSEYIRNCIQSSTVKEWLPSELMG</sequence>
<dbReference type="InterPro" id="IPR053842">
    <property type="entry name" value="NikA-like"/>
</dbReference>
<gene>
    <name evidence="1" type="ORF">EZS27_011256</name>
</gene>
<reference evidence="1" key="1">
    <citation type="submission" date="2019-03" db="EMBL/GenBank/DDBJ databases">
        <title>Single cell metagenomics reveals metabolic interactions within the superorganism composed of flagellate Streblomastix strix and complex community of Bacteroidetes bacteria on its surface.</title>
        <authorList>
            <person name="Treitli S.C."/>
            <person name="Kolisko M."/>
            <person name="Husnik F."/>
            <person name="Keeling P."/>
            <person name="Hampl V."/>
        </authorList>
    </citation>
    <scope>NUCLEOTIDE SEQUENCE</scope>
    <source>
        <strain evidence="1">STM</strain>
    </source>
</reference>
<dbReference type="AlphaFoldDB" id="A0A5J4S530"/>
<accession>A0A5J4S530</accession>
<proteinExistence type="predicted"/>
<protein>
    <submittedName>
        <fullName evidence="1">Uncharacterized protein</fullName>
    </submittedName>
</protein>
<name>A0A5J4S530_9ZZZZ</name>
<organism evidence="1">
    <name type="scientific">termite gut metagenome</name>
    <dbReference type="NCBI Taxonomy" id="433724"/>
    <lineage>
        <taxon>unclassified sequences</taxon>
        <taxon>metagenomes</taxon>
        <taxon>organismal metagenomes</taxon>
    </lineage>
</organism>